<evidence type="ECO:0000256" key="7">
    <source>
        <dbReference type="ARBA" id="ARBA00022984"/>
    </source>
</evidence>
<dbReference type="AlphaFoldDB" id="A0A0M6Y441"/>
<dbReference type="GO" id="GO:0008360">
    <property type="term" value="P:regulation of cell shape"/>
    <property type="evidence" value="ECO:0007669"/>
    <property type="project" value="UniProtKB-UniRule"/>
</dbReference>
<dbReference type="GO" id="GO:0005576">
    <property type="term" value="C:extracellular region"/>
    <property type="evidence" value="ECO:0007669"/>
    <property type="project" value="TreeGrafter"/>
</dbReference>
<evidence type="ECO:0000256" key="6">
    <source>
        <dbReference type="ARBA" id="ARBA00022960"/>
    </source>
</evidence>
<dbReference type="GO" id="GO:0016757">
    <property type="term" value="F:glycosyltransferase activity"/>
    <property type="evidence" value="ECO:0007669"/>
    <property type="project" value="UniProtKB-KW"/>
</dbReference>
<dbReference type="Pfam" id="PF03734">
    <property type="entry name" value="YkuD"/>
    <property type="match status" value="1"/>
</dbReference>
<evidence type="ECO:0000313" key="13">
    <source>
        <dbReference type="Proteomes" id="UP000048926"/>
    </source>
</evidence>
<evidence type="ECO:0000256" key="5">
    <source>
        <dbReference type="ARBA" id="ARBA00022801"/>
    </source>
</evidence>
<evidence type="ECO:0000259" key="11">
    <source>
        <dbReference type="PROSITE" id="PS52029"/>
    </source>
</evidence>
<dbReference type="SUPFAM" id="SSF141523">
    <property type="entry name" value="L,D-transpeptidase catalytic domain-like"/>
    <property type="match status" value="1"/>
</dbReference>
<dbReference type="InterPro" id="IPR005490">
    <property type="entry name" value="LD_TPept_cat_dom"/>
</dbReference>
<dbReference type="Proteomes" id="UP000048926">
    <property type="component" value="Unassembled WGS sequence"/>
</dbReference>
<dbReference type="InterPro" id="IPR050979">
    <property type="entry name" value="LD-transpeptidase"/>
</dbReference>
<dbReference type="UniPathway" id="UPA00219"/>
<keyword evidence="7 9" id="KW-0573">Peptidoglycan synthesis</keyword>
<dbReference type="GO" id="GO:0018104">
    <property type="term" value="P:peptidoglycan-protein cross-linking"/>
    <property type="evidence" value="ECO:0007669"/>
    <property type="project" value="TreeGrafter"/>
</dbReference>
<dbReference type="GO" id="GO:0071555">
    <property type="term" value="P:cell wall organization"/>
    <property type="evidence" value="ECO:0007669"/>
    <property type="project" value="UniProtKB-UniRule"/>
</dbReference>
<keyword evidence="6 9" id="KW-0133">Cell shape</keyword>
<reference evidence="13" key="1">
    <citation type="submission" date="2015-07" db="EMBL/GenBank/DDBJ databases">
        <authorList>
            <person name="Rodrigo-Torres Lidia"/>
            <person name="Arahal R.David."/>
        </authorList>
    </citation>
    <scope>NUCLEOTIDE SEQUENCE [LARGE SCALE GENOMIC DNA]</scope>
    <source>
        <strain evidence="13">CECT 4801</strain>
    </source>
</reference>
<feature type="active site" description="Nucleophile" evidence="9">
    <location>
        <position position="270"/>
    </location>
</feature>
<keyword evidence="4 12" id="KW-0808">Transferase</keyword>
<organism evidence="12 13">
    <name type="scientific">Roseibium aggregatum</name>
    <dbReference type="NCBI Taxonomy" id="187304"/>
    <lineage>
        <taxon>Bacteria</taxon>
        <taxon>Pseudomonadati</taxon>
        <taxon>Pseudomonadota</taxon>
        <taxon>Alphaproteobacteria</taxon>
        <taxon>Hyphomicrobiales</taxon>
        <taxon>Stappiaceae</taxon>
        <taxon>Roseibium</taxon>
    </lineage>
</organism>
<comment type="similarity">
    <text evidence="2">Belongs to the YkuD family.</text>
</comment>
<evidence type="ECO:0000313" key="12">
    <source>
        <dbReference type="EMBL" id="CTQ44866.1"/>
    </source>
</evidence>
<keyword evidence="13" id="KW-1185">Reference proteome</keyword>
<feature type="domain" description="L,D-TPase catalytic" evidence="11">
    <location>
        <begin position="165"/>
        <end position="294"/>
    </location>
</feature>
<sequence length="294" mass="33149">MQQPELLIILANPLTGGCKRPLNVVDDKLMSTAMLLLRNMFPKALAFAGVLVLSTGLSGTPATAGQVSPPPLVLSPNLTEPWMLQLQPQVQRRSTAQRYQFKQQRVQRPRVQQQQPQVRRANWWSPRQQPVRQQPQRQARAPQSRQIAPQFLPTIVNYDGPHKAGTIVIDTNERFLYLVQSDGTARRYGVGVGKPGFEWAGTHKVTRKAEWPDWRPPAEMRKRRPDLPTFMAGGPENPLGARAMYLGSTLYRIHGSNQPWTIGHAVSSGCIRMRNEDVMDLYERVKVGTTVHVI</sequence>
<dbReference type="STRING" id="187304.B0E33_06770"/>
<keyword evidence="8 9" id="KW-0961">Cell wall biogenesis/degradation</keyword>
<dbReference type="PROSITE" id="PS52029">
    <property type="entry name" value="LD_TPASE"/>
    <property type="match status" value="1"/>
</dbReference>
<evidence type="ECO:0000256" key="4">
    <source>
        <dbReference type="ARBA" id="ARBA00022679"/>
    </source>
</evidence>
<evidence type="ECO:0000256" key="2">
    <source>
        <dbReference type="ARBA" id="ARBA00005992"/>
    </source>
</evidence>
<evidence type="ECO:0000256" key="1">
    <source>
        <dbReference type="ARBA" id="ARBA00004752"/>
    </source>
</evidence>
<dbReference type="FunFam" id="2.40.440.10:FF:000002">
    <property type="entry name" value="L,D-transpeptidase ErfK/SrfK"/>
    <property type="match status" value="1"/>
</dbReference>
<keyword evidence="3" id="KW-0328">Glycosyltransferase</keyword>
<gene>
    <name evidence="12" type="primary">erfK_1</name>
    <name evidence="12" type="ORF">LAL4801_03313</name>
</gene>
<feature type="compositionally biased region" description="Low complexity" evidence="10">
    <location>
        <begin position="103"/>
        <end position="144"/>
    </location>
</feature>
<dbReference type="PANTHER" id="PTHR30582:SF24">
    <property type="entry name" value="L,D-TRANSPEPTIDASE ERFK_SRFK-RELATED"/>
    <property type="match status" value="1"/>
</dbReference>
<evidence type="ECO:0000256" key="8">
    <source>
        <dbReference type="ARBA" id="ARBA00023316"/>
    </source>
</evidence>
<dbReference type="EC" id="2.-.-.-" evidence="12"/>
<evidence type="ECO:0000256" key="3">
    <source>
        <dbReference type="ARBA" id="ARBA00022676"/>
    </source>
</evidence>
<protein>
    <submittedName>
        <fullName evidence="12">Putative L,D-transpeptidase ErfK/SrfK</fullName>
        <ecNumber evidence="12">2.-.-.-</ecNumber>
    </submittedName>
</protein>
<evidence type="ECO:0000256" key="10">
    <source>
        <dbReference type="SAM" id="MobiDB-lite"/>
    </source>
</evidence>
<name>A0A0M6Y441_9HYPH</name>
<dbReference type="PANTHER" id="PTHR30582">
    <property type="entry name" value="L,D-TRANSPEPTIDASE"/>
    <property type="match status" value="1"/>
</dbReference>
<accession>A0A0M6Y441</accession>
<comment type="pathway">
    <text evidence="1 9">Cell wall biogenesis; peptidoglycan biosynthesis.</text>
</comment>
<dbReference type="InterPro" id="IPR038063">
    <property type="entry name" value="Transpep_catalytic_dom"/>
</dbReference>
<dbReference type="CDD" id="cd16913">
    <property type="entry name" value="YkuD_like"/>
    <property type="match status" value="1"/>
</dbReference>
<dbReference type="OrthoDB" id="9787225at2"/>
<dbReference type="GO" id="GO:0071972">
    <property type="term" value="F:peptidoglycan L,D-transpeptidase activity"/>
    <property type="evidence" value="ECO:0007669"/>
    <property type="project" value="TreeGrafter"/>
</dbReference>
<feature type="active site" description="Proton donor/acceptor" evidence="9">
    <location>
        <position position="254"/>
    </location>
</feature>
<dbReference type="Gene3D" id="2.40.440.10">
    <property type="entry name" value="L,D-transpeptidase catalytic domain-like"/>
    <property type="match status" value="1"/>
</dbReference>
<proteinExistence type="inferred from homology"/>
<dbReference type="EMBL" id="CXST01000002">
    <property type="protein sequence ID" value="CTQ44866.1"/>
    <property type="molecule type" value="Genomic_DNA"/>
</dbReference>
<keyword evidence="5" id="KW-0378">Hydrolase</keyword>
<evidence type="ECO:0000256" key="9">
    <source>
        <dbReference type="PROSITE-ProRule" id="PRU01373"/>
    </source>
</evidence>
<feature type="region of interest" description="Disordered" evidence="10">
    <location>
        <begin position="102"/>
        <end position="144"/>
    </location>
</feature>